<keyword evidence="4" id="KW-0804">Transcription</keyword>
<organism evidence="6 7">
    <name type="scientific">Neptunomonas marina</name>
    <dbReference type="NCBI Taxonomy" id="1815562"/>
    <lineage>
        <taxon>Bacteria</taxon>
        <taxon>Pseudomonadati</taxon>
        <taxon>Pseudomonadota</taxon>
        <taxon>Gammaproteobacteria</taxon>
        <taxon>Oceanospirillales</taxon>
        <taxon>Oceanospirillaceae</taxon>
        <taxon>Neptunomonas</taxon>
    </lineage>
</organism>
<keyword evidence="7" id="KW-1185">Reference proteome</keyword>
<dbReference type="AlphaFoldDB" id="A0A437Q8Q8"/>
<name>A0A437Q8Q8_9GAMM</name>
<dbReference type="Proteomes" id="UP000282818">
    <property type="component" value="Unassembled WGS sequence"/>
</dbReference>
<comment type="similarity">
    <text evidence="1">Belongs to the LysR transcriptional regulatory family.</text>
</comment>
<dbReference type="InterPro" id="IPR005119">
    <property type="entry name" value="LysR_subst-bd"/>
</dbReference>
<evidence type="ECO:0000256" key="2">
    <source>
        <dbReference type="ARBA" id="ARBA00023015"/>
    </source>
</evidence>
<comment type="caution">
    <text evidence="6">The sequence shown here is derived from an EMBL/GenBank/DDBJ whole genome shotgun (WGS) entry which is preliminary data.</text>
</comment>
<dbReference type="EMBL" id="SACQ01000003">
    <property type="protein sequence ID" value="RVU30962.1"/>
    <property type="molecule type" value="Genomic_DNA"/>
</dbReference>
<protein>
    <submittedName>
        <fullName evidence="6">LysR family transcriptional regulator</fullName>
    </submittedName>
</protein>
<dbReference type="Gene3D" id="1.10.10.10">
    <property type="entry name" value="Winged helix-like DNA-binding domain superfamily/Winged helix DNA-binding domain"/>
    <property type="match status" value="1"/>
</dbReference>
<dbReference type="Pfam" id="PF00126">
    <property type="entry name" value="HTH_1"/>
    <property type="match status" value="1"/>
</dbReference>
<keyword evidence="3" id="KW-0238">DNA-binding</keyword>
<reference evidence="6 7" key="1">
    <citation type="submission" date="2019-01" db="EMBL/GenBank/DDBJ databases">
        <authorList>
            <person name="Chen W.-M."/>
        </authorList>
    </citation>
    <scope>NUCLEOTIDE SEQUENCE [LARGE SCALE GENOMIC DNA]</scope>
    <source>
        <strain evidence="6 7">HPM-16</strain>
    </source>
</reference>
<evidence type="ECO:0000313" key="6">
    <source>
        <dbReference type="EMBL" id="RVU30962.1"/>
    </source>
</evidence>
<dbReference type="SUPFAM" id="SSF46785">
    <property type="entry name" value="Winged helix' DNA-binding domain"/>
    <property type="match status" value="1"/>
</dbReference>
<evidence type="ECO:0000256" key="1">
    <source>
        <dbReference type="ARBA" id="ARBA00009437"/>
    </source>
</evidence>
<evidence type="ECO:0000256" key="3">
    <source>
        <dbReference type="ARBA" id="ARBA00023125"/>
    </source>
</evidence>
<dbReference type="InterPro" id="IPR000847">
    <property type="entry name" value="LysR_HTH_N"/>
</dbReference>
<dbReference type="GO" id="GO:0006351">
    <property type="term" value="P:DNA-templated transcription"/>
    <property type="evidence" value="ECO:0007669"/>
    <property type="project" value="TreeGrafter"/>
</dbReference>
<dbReference type="InterPro" id="IPR058163">
    <property type="entry name" value="LysR-type_TF_proteobact-type"/>
</dbReference>
<evidence type="ECO:0000259" key="5">
    <source>
        <dbReference type="PROSITE" id="PS50931"/>
    </source>
</evidence>
<accession>A0A437Q8Q8</accession>
<feature type="domain" description="HTH lysR-type" evidence="5">
    <location>
        <begin position="16"/>
        <end position="73"/>
    </location>
</feature>
<evidence type="ECO:0000256" key="4">
    <source>
        <dbReference type="ARBA" id="ARBA00023163"/>
    </source>
</evidence>
<dbReference type="InterPro" id="IPR036388">
    <property type="entry name" value="WH-like_DNA-bd_sf"/>
</dbReference>
<keyword evidence="2" id="KW-0805">Transcription regulation</keyword>
<dbReference type="Pfam" id="PF03466">
    <property type="entry name" value="LysR_substrate"/>
    <property type="match status" value="1"/>
</dbReference>
<dbReference type="GO" id="GO:0043565">
    <property type="term" value="F:sequence-specific DNA binding"/>
    <property type="evidence" value="ECO:0007669"/>
    <property type="project" value="TreeGrafter"/>
</dbReference>
<dbReference type="InterPro" id="IPR036390">
    <property type="entry name" value="WH_DNA-bd_sf"/>
</dbReference>
<dbReference type="Gene3D" id="3.40.190.290">
    <property type="match status" value="1"/>
</dbReference>
<dbReference type="PANTHER" id="PTHR30537">
    <property type="entry name" value="HTH-TYPE TRANSCRIPTIONAL REGULATOR"/>
    <property type="match status" value="1"/>
</dbReference>
<gene>
    <name evidence="6" type="ORF">EOE65_08080</name>
</gene>
<dbReference type="GO" id="GO:0003700">
    <property type="term" value="F:DNA-binding transcription factor activity"/>
    <property type="evidence" value="ECO:0007669"/>
    <property type="project" value="InterPro"/>
</dbReference>
<dbReference type="CDD" id="cd08422">
    <property type="entry name" value="PBP2_CrgA_like"/>
    <property type="match status" value="1"/>
</dbReference>
<proteinExistence type="inferred from homology"/>
<dbReference type="FunFam" id="1.10.10.10:FF:000001">
    <property type="entry name" value="LysR family transcriptional regulator"/>
    <property type="match status" value="1"/>
</dbReference>
<dbReference type="SUPFAM" id="SSF53850">
    <property type="entry name" value="Periplasmic binding protein-like II"/>
    <property type="match status" value="1"/>
</dbReference>
<evidence type="ECO:0000313" key="7">
    <source>
        <dbReference type="Proteomes" id="UP000282818"/>
    </source>
</evidence>
<dbReference type="PANTHER" id="PTHR30537:SF5">
    <property type="entry name" value="HTH-TYPE TRANSCRIPTIONAL ACTIVATOR TTDR-RELATED"/>
    <property type="match status" value="1"/>
</dbReference>
<sequence>MIISKYRRYYTAGRIMIYNDLALFTVVAKHLSFSTAADQLGIPLSRVSRRIAELEDHFGVKLLERSTRRVRLTEEGLRLLNRCQAPMEALHEAAGFADDIKSHTVHITAPVVAARTTVGPKLLEYAEQNPALSIHLTATNAMLDFFRDHIDFAFRVGPLDSSNLIARQLWPIEYCLCASQSFIAQHELTSPVKLDEVLQLPAIVSHQHWELSGGSRVRPKQIRHQIDDLDVIKDAVCRGMGIAMLPQEMVDGNLRRLMLADAKMLNRDMFAVYPSRRLLPARVRDLIDFMAR</sequence>
<dbReference type="PROSITE" id="PS50931">
    <property type="entry name" value="HTH_LYSR"/>
    <property type="match status" value="1"/>
</dbReference>